<dbReference type="InterPro" id="IPR029039">
    <property type="entry name" value="Flavoprotein-like_sf"/>
</dbReference>
<reference evidence="4" key="2">
    <citation type="submission" date="2021-04" db="EMBL/GenBank/DDBJ databases">
        <authorList>
            <person name="Gilroy R."/>
        </authorList>
    </citation>
    <scope>NUCLEOTIDE SEQUENCE</scope>
    <source>
        <strain evidence="4">ChiSjej1B19-5720</strain>
    </source>
</reference>
<dbReference type="SUPFAM" id="SSF52218">
    <property type="entry name" value="Flavoproteins"/>
    <property type="match status" value="1"/>
</dbReference>
<feature type="domain" description="NADPH-dependent FMN reductase-like" evidence="3">
    <location>
        <begin position="1"/>
        <end position="112"/>
    </location>
</feature>
<dbReference type="InterPro" id="IPR051796">
    <property type="entry name" value="ISF_SsuE-like"/>
</dbReference>
<dbReference type="PANTHER" id="PTHR43278">
    <property type="entry name" value="NAD(P)H-DEPENDENT FMN-CONTAINING OXIDOREDUCTASE YWQN-RELATED"/>
    <property type="match status" value="1"/>
</dbReference>
<evidence type="ECO:0000256" key="1">
    <source>
        <dbReference type="ARBA" id="ARBA00022630"/>
    </source>
</evidence>
<name>A0A9D2RX68_9FIRM</name>
<evidence type="ECO:0000313" key="5">
    <source>
        <dbReference type="Proteomes" id="UP000823842"/>
    </source>
</evidence>
<proteinExistence type="predicted"/>
<protein>
    <submittedName>
        <fullName evidence="4">Flavodoxin family protein</fullName>
    </submittedName>
</protein>
<comment type="caution">
    <text evidence="4">The sequence shown here is derived from an EMBL/GenBank/DDBJ whole genome shotgun (WGS) entry which is preliminary data.</text>
</comment>
<dbReference type="Proteomes" id="UP000823842">
    <property type="component" value="Unassembled WGS sequence"/>
</dbReference>
<organism evidence="4 5">
    <name type="scientific">Candidatus Blautia faecavium</name>
    <dbReference type="NCBI Taxonomy" id="2838487"/>
    <lineage>
        <taxon>Bacteria</taxon>
        <taxon>Bacillati</taxon>
        <taxon>Bacillota</taxon>
        <taxon>Clostridia</taxon>
        <taxon>Lachnospirales</taxon>
        <taxon>Lachnospiraceae</taxon>
        <taxon>Blautia</taxon>
    </lineage>
</organism>
<sequence length="328" mass="36059">MKILGISFGKKNANTDILVKEALFGCREAAPDAQIEFVNTCSMDIGRCRGCGACSQQLEKGKDNVCIFKDDFQALEDKVREADCLIVGAPVYVLQPVGQFKDFVDRFSCRHDYSAITWVLDKRRAGELPGDPDDFPMERLKKRTVSYISVGGATTDNWTSMGTASLHLFGFPPMMKVMGNYNANSMGTVGNPLLDDQLIADMHEMGKRTVEGYNDDSAEFFQPASKPAGVCPVCHQRLLTINPGTTKVECPICGIEGELSIEDGAIKVEFSEAQQNRARGTFAGLREHTVEIQSFGAICGPKIMANKEMLDQKMKERIKGFDTAIGNK</sequence>
<keyword evidence="1" id="KW-0285">Flavoprotein</keyword>
<gene>
    <name evidence="4" type="ORF">IAA06_07090</name>
</gene>
<reference evidence="4" key="1">
    <citation type="journal article" date="2021" name="PeerJ">
        <title>Extensive microbial diversity within the chicken gut microbiome revealed by metagenomics and culture.</title>
        <authorList>
            <person name="Gilroy R."/>
            <person name="Ravi A."/>
            <person name="Getino M."/>
            <person name="Pursley I."/>
            <person name="Horton D.L."/>
            <person name="Alikhan N.F."/>
            <person name="Baker D."/>
            <person name="Gharbi K."/>
            <person name="Hall N."/>
            <person name="Watson M."/>
            <person name="Adriaenssens E.M."/>
            <person name="Foster-Nyarko E."/>
            <person name="Jarju S."/>
            <person name="Secka A."/>
            <person name="Antonio M."/>
            <person name="Oren A."/>
            <person name="Chaudhuri R.R."/>
            <person name="La Ragione R."/>
            <person name="Hildebrand F."/>
            <person name="Pallen M.J."/>
        </authorList>
    </citation>
    <scope>NUCLEOTIDE SEQUENCE</scope>
    <source>
        <strain evidence="4">ChiSjej1B19-5720</strain>
    </source>
</reference>
<evidence type="ECO:0000256" key="2">
    <source>
        <dbReference type="ARBA" id="ARBA00022643"/>
    </source>
</evidence>
<accession>A0A9D2RX68</accession>
<dbReference type="EMBL" id="DWYZ01000138">
    <property type="protein sequence ID" value="HJB28545.1"/>
    <property type="molecule type" value="Genomic_DNA"/>
</dbReference>
<dbReference type="AlphaFoldDB" id="A0A9D2RX68"/>
<dbReference type="PANTHER" id="PTHR43278:SF4">
    <property type="entry name" value="NAD(P)H-DEPENDENT FMN-CONTAINING OXIDOREDUCTASE YWQN-RELATED"/>
    <property type="match status" value="1"/>
</dbReference>
<dbReference type="Gene3D" id="3.40.50.360">
    <property type="match status" value="1"/>
</dbReference>
<dbReference type="InterPro" id="IPR005025">
    <property type="entry name" value="FMN_Rdtase-like_dom"/>
</dbReference>
<dbReference type="GO" id="GO:0016491">
    <property type="term" value="F:oxidoreductase activity"/>
    <property type="evidence" value="ECO:0007669"/>
    <property type="project" value="InterPro"/>
</dbReference>
<keyword evidence="2" id="KW-0288">FMN</keyword>
<evidence type="ECO:0000313" key="4">
    <source>
        <dbReference type="EMBL" id="HJB28545.1"/>
    </source>
</evidence>
<dbReference type="Pfam" id="PF03358">
    <property type="entry name" value="FMN_red"/>
    <property type="match status" value="1"/>
</dbReference>
<evidence type="ECO:0000259" key="3">
    <source>
        <dbReference type="Pfam" id="PF03358"/>
    </source>
</evidence>